<evidence type="ECO:0000313" key="1">
    <source>
        <dbReference type="EMBL" id="XCJ74975.1"/>
    </source>
</evidence>
<sequence>MSAGTQQAGAWPTTCNAERLQRFRTSRDRGVAWLTAQVGEDGTPAGSDLANAWWRAPWALVVGGAPDVAARMMGWIERTALDDDGSFRPGRFDAPPGHSPVYHLSPVAIAAWLLGRYDTAKSVMSAMARHTDPVTGGVYESRAPVDDPVQDTLMTSQLGISALVSGDREVADGVARWLIATYDDQTELPDRFYSSRRHGKLVTEFPPAQSFSRVLDFGRPQQPYFQPGIAAAFLAGYHQQTGDETAWNRARRYLDITTGGGDLQFDDATSVQVCKFGWGAAAAYTVDADPALRPWVVRMGEWFVRRQESDGSWAPASFMSPDPGPLDFYWKTAEHVMELSYVVAALEAVPLDDR</sequence>
<dbReference type="InterPro" id="IPR008928">
    <property type="entry name" value="6-hairpin_glycosidase_sf"/>
</dbReference>
<name>A0AAU8J3E2_9ACTN</name>
<reference evidence="1" key="1">
    <citation type="submission" date="2024-06" db="EMBL/GenBank/DDBJ databases">
        <title>Streptomyces sp. strain HUAS MG91 genome sequences.</title>
        <authorList>
            <person name="Mo P."/>
        </authorList>
    </citation>
    <scope>NUCLEOTIDE SEQUENCE</scope>
    <source>
        <strain evidence="1">HUAS MG91</strain>
    </source>
</reference>
<dbReference type="InterPro" id="IPR008930">
    <property type="entry name" value="Terpenoid_cyclase/PrenylTrfase"/>
</dbReference>
<dbReference type="EMBL" id="CP159534">
    <property type="protein sequence ID" value="XCJ74975.1"/>
    <property type="molecule type" value="Genomic_DNA"/>
</dbReference>
<dbReference type="SUPFAM" id="SSF48208">
    <property type="entry name" value="Six-hairpin glycosidases"/>
    <property type="match status" value="1"/>
</dbReference>
<evidence type="ECO:0008006" key="2">
    <source>
        <dbReference type="Google" id="ProtNLM"/>
    </source>
</evidence>
<dbReference type="SUPFAM" id="SSF48239">
    <property type="entry name" value="Terpenoid cyclases/Protein prenyltransferases"/>
    <property type="match status" value="1"/>
</dbReference>
<protein>
    <recommendedName>
        <fullName evidence="2">Squalene cyclase C-terminal domain-containing protein</fullName>
    </recommendedName>
</protein>
<proteinExistence type="predicted"/>
<dbReference type="AlphaFoldDB" id="A0AAU8J3E2"/>
<accession>A0AAU8J3E2</accession>
<dbReference type="RefSeq" id="WP_353946411.1">
    <property type="nucleotide sequence ID" value="NZ_CP159534.1"/>
</dbReference>
<dbReference type="GO" id="GO:0005975">
    <property type="term" value="P:carbohydrate metabolic process"/>
    <property type="evidence" value="ECO:0007669"/>
    <property type="project" value="InterPro"/>
</dbReference>
<dbReference type="KEGG" id="stac:ABII15_35640"/>
<gene>
    <name evidence="1" type="ORF">ABII15_35640</name>
</gene>
<organism evidence="1">
    <name type="scientific">Streptomyces tabacisoli</name>
    <dbReference type="NCBI Taxonomy" id="3156398"/>
    <lineage>
        <taxon>Bacteria</taxon>
        <taxon>Bacillati</taxon>
        <taxon>Actinomycetota</taxon>
        <taxon>Actinomycetes</taxon>
        <taxon>Kitasatosporales</taxon>
        <taxon>Streptomycetaceae</taxon>
        <taxon>Streptomyces</taxon>
    </lineage>
</organism>